<dbReference type="PROSITE" id="PS50929">
    <property type="entry name" value="ABC_TM1F"/>
    <property type="match status" value="1"/>
</dbReference>
<gene>
    <name evidence="12" type="primary">btuD_5</name>
    <name evidence="12" type="ORF">GMJLKIPL_2429</name>
</gene>
<evidence type="ECO:0000256" key="3">
    <source>
        <dbReference type="ARBA" id="ARBA00022692"/>
    </source>
</evidence>
<comment type="subcellular location">
    <subcellularLocation>
        <location evidence="1">Cell membrane</location>
        <topology evidence="1">Multi-pass membrane protein</topology>
    </subcellularLocation>
</comment>
<dbReference type="InterPro" id="IPR039421">
    <property type="entry name" value="Type_1_exporter"/>
</dbReference>
<keyword evidence="13" id="KW-1185">Reference proteome</keyword>
<protein>
    <submittedName>
        <fullName evidence="12">Vitamin B12 import ATP-binding protein BtuD</fullName>
    </submittedName>
</protein>
<dbReference type="EMBL" id="BPQQ01000027">
    <property type="protein sequence ID" value="GJE00507.1"/>
    <property type="molecule type" value="Genomic_DNA"/>
</dbReference>
<dbReference type="Gene3D" id="3.40.50.300">
    <property type="entry name" value="P-loop containing nucleotide triphosphate hydrolases"/>
    <property type="match status" value="1"/>
</dbReference>
<evidence type="ECO:0000256" key="6">
    <source>
        <dbReference type="ARBA" id="ARBA00022989"/>
    </source>
</evidence>
<feature type="domain" description="ABC transmembrane type-1" evidence="11">
    <location>
        <begin position="426"/>
        <end position="689"/>
    </location>
</feature>
<comment type="similarity">
    <text evidence="2">Belongs to the ABC transporter superfamily.</text>
</comment>
<dbReference type="Gene3D" id="1.20.1560.10">
    <property type="entry name" value="ABC transporter type 1, transmembrane domain"/>
    <property type="match status" value="1"/>
</dbReference>
<dbReference type="InterPro" id="IPR011527">
    <property type="entry name" value="ABC1_TM_dom"/>
</dbReference>
<dbReference type="InterPro" id="IPR017871">
    <property type="entry name" value="ABC_transporter-like_CS"/>
</dbReference>
<sequence length="966" mass="103409">MSDARLRPVPSPGEVAEDAAAPRPLVLDGRKPHRLDAAGPVLLLAAGYADLFAVRIAADGRSESAREHLFRVEPGEIIAPMPDRADGEGRLAIIAVGGPDTQAEASPREAFDRPDLVQGWLIRLARVIAGPNPAWDIREAEGGEAEIAPGERRRGPARALAWVSVEAGRARLMGTGPDIAPGDPPVPLAAGVWIEAGPEGGRLAPAPTPEAAAAWAALDRVHAVALDLLQAQVAQRPAREAERLARRADLDTARRVELFDRLSGIVVRRPARAPAAADPGDPLLAACRLVAETIPAVIVRPPGRSAAREDVSEVIEIARSSRLRVRQTLLRGDWWRQDAGPLLAWQGEARAPVALLREARRYVLVEPGSGRRRVVDRQVAEELHPEAASFYPTLPSRPLGFRDLLAFVLRHAAHGNILRIVLPITLMGLLTMVSPLITQALVNSVIPRSELDQLLVCAIALGVTALAAAGVQTVEGLAMLRVEGVIDWKLQAAMIDRLLRLPASLFRDYTVGDLVDRSLGIDAVRRILTGRTLRSLVAGSFCWFSIALMLVYDATLALIAVVLAVLRGLIIMATSALRLYHEGRHFAVQGKVSGLVLQFLSGIGKLKVADATVRALAVWSRHFAEQRRHFIASQRTANLLEVVESAYTPFATIVIFAAASATGSTLTENLGVFLAFFAAFGQTMGAIGSWASGVSESLVAIPHLTRLKPLITQAAEIADDRKPPGELAGALELSRVTFRYTPGGPPVLDAVSLRIAAGEYVAIVGPSGSGKSSLFRLLLGFEQPESGAVFYDGKSLDTLDTSAVRRQLGVVLQNGRLATGSLYDNICGGVRLSLDQAWEAARLAALDGDIRAMPMGMHTLVAEGVNTLSGGQRQRLMIARAIARRPRILLLDEATSSLDNRSQAVVSASLGALNVTRLVIAHRLSTVREADRIVVLVDGKIVQEGTYEALSSAAGVFLDFTRRQLL</sequence>
<feature type="domain" description="ABC transporter" evidence="10">
    <location>
        <begin position="731"/>
        <end position="963"/>
    </location>
</feature>
<proteinExistence type="inferred from homology"/>
<evidence type="ECO:0000313" key="13">
    <source>
        <dbReference type="Proteomes" id="UP001055153"/>
    </source>
</evidence>
<keyword evidence="5 12" id="KW-0067">ATP-binding</keyword>
<dbReference type="Pfam" id="PF00005">
    <property type="entry name" value="ABC_tran"/>
    <property type="match status" value="1"/>
</dbReference>
<dbReference type="SMART" id="SM00382">
    <property type="entry name" value="AAA"/>
    <property type="match status" value="1"/>
</dbReference>
<evidence type="ECO:0000313" key="12">
    <source>
        <dbReference type="EMBL" id="GJE00507.1"/>
    </source>
</evidence>
<keyword evidence="7 9" id="KW-0472">Membrane</keyword>
<dbReference type="SUPFAM" id="SSF90123">
    <property type="entry name" value="ABC transporter transmembrane region"/>
    <property type="match status" value="1"/>
</dbReference>
<keyword evidence="6 9" id="KW-1133">Transmembrane helix</keyword>
<reference evidence="12" key="1">
    <citation type="journal article" date="2021" name="Front. Microbiol.">
        <title>Comprehensive Comparative Genomics and Phenotyping of Methylobacterium Species.</title>
        <authorList>
            <person name="Alessa O."/>
            <person name="Ogura Y."/>
            <person name="Fujitani Y."/>
            <person name="Takami H."/>
            <person name="Hayashi T."/>
            <person name="Sahin N."/>
            <person name="Tani A."/>
        </authorList>
    </citation>
    <scope>NUCLEOTIDE SEQUENCE</scope>
    <source>
        <strain evidence="12">DSM 17168</strain>
    </source>
</reference>
<dbReference type="InterPro" id="IPR027417">
    <property type="entry name" value="P-loop_NTPase"/>
</dbReference>
<evidence type="ECO:0000256" key="4">
    <source>
        <dbReference type="ARBA" id="ARBA00022741"/>
    </source>
</evidence>
<reference evidence="12" key="2">
    <citation type="submission" date="2021-08" db="EMBL/GenBank/DDBJ databases">
        <authorList>
            <person name="Tani A."/>
            <person name="Ola A."/>
            <person name="Ogura Y."/>
            <person name="Katsura K."/>
            <person name="Hayashi T."/>
        </authorList>
    </citation>
    <scope>NUCLEOTIDE SEQUENCE</scope>
    <source>
        <strain evidence="12">DSM 17168</strain>
    </source>
</reference>
<name>A0ABQ4SBD8_9HYPH</name>
<dbReference type="InterPro" id="IPR022515">
    <property type="entry name" value="NHPM_micro_ABC2"/>
</dbReference>
<dbReference type="PANTHER" id="PTHR24221:SF654">
    <property type="entry name" value="ATP-BINDING CASSETTE SUB-FAMILY B MEMBER 6"/>
    <property type="match status" value="1"/>
</dbReference>
<dbReference type="RefSeq" id="WP_238235395.1">
    <property type="nucleotide sequence ID" value="NZ_BPQQ01000027.1"/>
</dbReference>
<dbReference type="InterPro" id="IPR036640">
    <property type="entry name" value="ABC1_TM_sf"/>
</dbReference>
<keyword evidence="4" id="KW-0547">Nucleotide-binding</keyword>
<feature type="region of interest" description="Disordered" evidence="8">
    <location>
        <begin position="1"/>
        <end position="24"/>
    </location>
</feature>
<feature type="transmembrane region" description="Helical" evidence="9">
    <location>
        <begin position="420"/>
        <end position="441"/>
    </location>
</feature>
<dbReference type="InterPro" id="IPR003593">
    <property type="entry name" value="AAA+_ATPase"/>
</dbReference>
<evidence type="ECO:0000256" key="9">
    <source>
        <dbReference type="SAM" id="Phobius"/>
    </source>
</evidence>
<dbReference type="PROSITE" id="PS00211">
    <property type="entry name" value="ABC_TRANSPORTER_1"/>
    <property type="match status" value="1"/>
</dbReference>
<dbReference type="PROSITE" id="PS50893">
    <property type="entry name" value="ABC_TRANSPORTER_2"/>
    <property type="match status" value="1"/>
</dbReference>
<accession>A0ABQ4SBD8</accession>
<evidence type="ECO:0000256" key="8">
    <source>
        <dbReference type="SAM" id="MobiDB-lite"/>
    </source>
</evidence>
<dbReference type="NCBIfam" id="TIGR03797">
    <property type="entry name" value="NHLM_micro_ABC2"/>
    <property type="match status" value="1"/>
</dbReference>
<evidence type="ECO:0000256" key="5">
    <source>
        <dbReference type="ARBA" id="ARBA00022840"/>
    </source>
</evidence>
<feature type="transmembrane region" description="Helical" evidence="9">
    <location>
        <begin position="558"/>
        <end position="580"/>
    </location>
</feature>
<evidence type="ECO:0000256" key="7">
    <source>
        <dbReference type="ARBA" id="ARBA00023136"/>
    </source>
</evidence>
<organism evidence="12 13">
    <name type="scientific">Methylobacterium isbiliense</name>
    <dbReference type="NCBI Taxonomy" id="315478"/>
    <lineage>
        <taxon>Bacteria</taxon>
        <taxon>Pseudomonadati</taxon>
        <taxon>Pseudomonadota</taxon>
        <taxon>Alphaproteobacteria</taxon>
        <taxon>Hyphomicrobiales</taxon>
        <taxon>Methylobacteriaceae</taxon>
        <taxon>Methylobacterium</taxon>
    </lineage>
</organism>
<dbReference type="SUPFAM" id="SSF52540">
    <property type="entry name" value="P-loop containing nucleoside triphosphate hydrolases"/>
    <property type="match status" value="1"/>
</dbReference>
<keyword evidence="3 9" id="KW-0812">Transmembrane</keyword>
<evidence type="ECO:0000259" key="11">
    <source>
        <dbReference type="PROSITE" id="PS50929"/>
    </source>
</evidence>
<dbReference type="InterPro" id="IPR003439">
    <property type="entry name" value="ABC_transporter-like_ATP-bd"/>
</dbReference>
<evidence type="ECO:0000256" key="2">
    <source>
        <dbReference type="ARBA" id="ARBA00005417"/>
    </source>
</evidence>
<dbReference type="Pfam" id="PF00664">
    <property type="entry name" value="ABC_membrane"/>
    <property type="match status" value="1"/>
</dbReference>
<dbReference type="Proteomes" id="UP001055153">
    <property type="component" value="Unassembled WGS sequence"/>
</dbReference>
<evidence type="ECO:0000256" key="1">
    <source>
        <dbReference type="ARBA" id="ARBA00004651"/>
    </source>
</evidence>
<dbReference type="PANTHER" id="PTHR24221">
    <property type="entry name" value="ATP-BINDING CASSETTE SUB-FAMILY B"/>
    <property type="match status" value="1"/>
</dbReference>
<feature type="transmembrane region" description="Helical" evidence="9">
    <location>
        <begin position="453"/>
        <end position="471"/>
    </location>
</feature>
<comment type="caution">
    <text evidence="12">The sequence shown here is derived from an EMBL/GenBank/DDBJ whole genome shotgun (WGS) entry which is preliminary data.</text>
</comment>
<dbReference type="GO" id="GO:0005524">
    <property type="term" value="F:ATP binding"/>
    <property type="evidence" value="ECO:0007669"/>
    <property type="project" value="UniProtKB-KW"/>
</dbReference>
<evidence type="ECO:0000259" key="10">
    <source>
        <dbReference type="PROSITE" id="PS50893"/>
    </source>
</evidence>